<dbReference type="PANTHER" id="PTHR43649">
    <property type="entry name" value="ARABINOSE-BINDING PROTEIN-RELATED"/>
    <property type="match status" value="1"/>
</dbReference>
<organism evidence="4 5">
    <name type="scientific">Agarivorans aestuarii</name>
    <dbReference type="NCBI Taxonomy" id="1563703"/>
    <lineage>
        <taxon>Bacteria</taxon>
        <taxon>Pseudomonadati</taxon>
        <taxon>Pseudomonadota</taxon>
        <taxon>Gammaproteobacteria</taxon>
        <taxon>Alteromonadales</taxon>
        <taxon>Alteromonadaceae</taxon>
        <taxon>Agarivorans</taxon>
    </lineage>
</organism>
<feature type="chain" id="PRO_5046787371" evidence="3">
    <location>
        <begin position="22"/>
        <end position="413"/>
    </location>
</feature>
<dbReference type="PANTHER" id="PTHR43649:SF32">
    <property type="entry name" value="SUGAR BINDING SECRETED PROTEIN"/>
    <property type="match status" value="1"/>
</dbReference>
<gene>
    <name evidence="4" type="ORF">SNR37_001555</name>
</gene>
<comment type="subcellular location">
    <subcellularLocation>
        <location evidence="1">Periplasm</location>
    </subcellularLocation>
</comment>
<feature type="signal peptide" evidence="3">
    <location>
        <begin position="1"/>
        <end position="21"/>
    </location>
</feature>
<keyword evidence="3" id="KW-0732">Signal</keyword>
<evidence type="ECO:0000256" key="3">
    <source>
        <dbReference type="SAM" id="SignalP"/>
    </source>
</evidence>
<comment type="similarity">
    <text evidence="2">Belongs to the bacterial solute-binding protein 1 family.</text>
</comment>
<dbReference type="EMBL" id="JAYDYW010000018">
    <property type="protein sequence ID" value="MEE1676223.1"/>
    <property type="molecule type" value="Genomic_DNA"/>
</dbReference>
<dbReference type="RefSeq" id="WP_329776924.1">
    <property type="nucleotide sequence ID" value="NZ_JAYDYW010000018.1"/>
</dbReference>
<comment type="caution">
    <text evidence="4">The sequence shown here is derived from an EMBL/GenBank/DDBJ whole genome shotgun (WGS) entry which is preliminary data.</text>
</comment>
<reference evidence="5" key="1">
    <citation type="submission" date="2023-07" db="EMBL/GenBank/DDBJ databases">
        <title>Draft genome sequence of Agarivorans aestuarii strain ZMCS4, a CAZymes producing bacteria isolated from the marine brown algae Clodostephus spongiosus.</title>
        <authorList>
            <person name="Lorente B."/>
            <person name="Cabral C."/>
            <person name="Frias J."/>
            <person name="Faria J."/>
            <person name="Toubarro D."/>
        </authorList>
    </citation>
    <scope>NUCLEOTIDE SEQUENCE [LARGE SCALE GENOMIC DNA]</scope>
    <source>
        <strain evidence="5">ZMCS4</strain>
    </source>
</reference>
<protein>
    <submittedName>
        <fullName evidence="4">Extracellular solute-binding protein</fullName>
    </submittedName>
</protein>
<dbReference type="Proteomes" id="UP001310248">
    <property type="component" value="Unassembled WGS sequence"/>
</dbReference>
<accession>A0ABU7GA97</accession>
<dbReference type="InterPro" id="IPR006059">
    <property type="entry name" value="SBP"/>
</dbReference>
<dbReference type="Pfam" id="PF13416">
    <property type="entry name" value="SBP_bac_8"/>
    <property type="match status" value="1"/>
</dbReference>
<evidence type="ECO:0000256" key="1">
    <source>
        <dbReference type="ARBA" id="ARBA00004418"/>
    </source>
</evidence>
<name>A0ABU7GA97_9ALTE</name>
<dbReference type="Gene3D" id="3.40.190.10">
    <property type="entry name" value="Periplasmic binding protein-like II"/>
    <property type="match status" value="1"/>
</dbReference>
<proteinExistence type="inferred from homology"/>
<evidence type="ECO:0000256" key="2">
    <source>
        <dbReference type="ARBA" id="ARBA00008520"/>
    </source>
</evidence>
<dbReference type="SUPFAM" id="SSF53850">
    <property type="entry name" value="Periplasmic binding protein-like II"/>
    <property type="match status" value="1"/>
</dbReference>
<evidence type="ECO:0000313" key="4">
    <source>
        <dbReference type="EMBL" id="MEE1676223.1"/>
    </source>
</evidence>
<dbReference type="InterPro" id="IPR050490">
    <property type="entry name" value="Bact_solute-bd_prot1"/>
</dbReference>
<sequence>MELKKLSLALVLAGTASAAQAETTIRYDCWPNHDKTAVEKIDDFYKANPGIKVEVLSNNWVDHHNKLTTALATGDGAGDVVCIDVEKIGAIVNQGGFANMSKTFNADKDQDKFAPFAWAQGKGADGEQYALPLNVGPGVMYYRREHMQDKGFNPEAVTKDWDALMAWGEDLKAKGVPLVGHAGSIAQAIINTEVEAGNSIYFDKDDNPIVTNERFVKAFTYAKMAREKGLDARIGDWSSEWFEGLKNANFAIQFSGAWLAGFLESWIAPDTGGKWGVSGLPAGNYGSWGGTFLAIPEQSKNKEEAYKLVEYLTKNRDIVLYEFKTNAAFPALKSSYDAPMFQEEMPFLGGQKARLLWTEIAENIKPIKPSKADNIARAIILEQALPAVVEEGKDVKEALADAEKQIKRRMRSL</sequence>
<keyword evidence="5" id="KW-1185">Reference proteome</keyword>
<evidence type="ECO:0000313" key="5">
    <source>
        <dbReference type="Proteomes" id="UP001310248"/>
    </source>
</evidence>